<dbReference type="PANTHER" id="PTHR24089">
    <property type="entry name" value="SOLUTE CARRIER FAMILY 25"/>
    <property type="match status" value="1"/>
</dbReference>
<gene>
    <name evidence="7" type="ORF">AaE_010642</name>
</gene>
<dbReference type="Gene3D" id="1.50.40.10">
    <property type="entry name" value="Mitochondrial carrier domain"/>
    <property type="match status" value="1"/>
</dbReference>
<accession>A0A6A4ZWY3</accession>
<feature type="repeat" description="Solcar" evidence="5">
    <location>
        <begin position="1"/>
        <end position="90"/>
    </location>
</feature>
<dbReference type="SUPFAM" id="SSF103506">
    <property type="entry name" value="Mitochondrial carrier"/>
    <property type="match status" value="1"/>
</dbReference>
<dbReference type="Proteomes" id="UP000469452">
    <property type="component" value="Unassembled WGS sequence"/>
</dbReference>
<dbReference type="PROSITE" id="PS50920">
    <property type="entry name" value="SOLCAR"/>
    <property type="match status" value="1"/>
</dbReference>
<evidence type="ECO:0000256" key="4">
    <source>
        <dbReference type="ARBA" id="ARBA00023136"/>
    </source>
</evidence>
<evidence type="ECO:0000256" key="1">
    <source>
        <dbReference type="ARBA" id="ARBA00004141"/>
    </source>
</evidence>
<evidence type="ECO:0000256" key="2">
    <source>
        <dbReference type="ARBA" id="ARBA00022692"/>
    </source>
</evidence>
<proteinExistence type="inferred from homology"/>
<sequence>PSVGHVLLFGAISSSCGQVVSYPLQVVRTKLQAQGMAGRPVIFTGMTDCLVKILQTHGLRGLYRGLLPNFLKSVPAISISYAVFETVKDAL</sequence>
<dbReference type="Pfam" id="PF00153">
    <property type="entry name" value="Mito_carr"/>
    <property type="match status" value="1"/>
</dbReference>
<dbReference type="VEuPathDB" id="FungiDB:H257_17295"/>
<dbReference type="AlphaFoldDB" id="A0A6A4ZWY3"/>
<evidence type="ECO:0000256" key="6">
    <source>
        <dbReference type="RuleBase" id="RU000488"/>
    </source>
</evidence>
<dbReference type="EMBL" id="VJMI01016522">
    <property type="protein sequence ID" value="KAF0718455.1"/>
    <property type="molecule type" value="Genomic_DNA"/>
</dbReference>
<comment type="caution">
    <text evidence="7">The sequence shown here is derived from an EMBL/GenBank/DDBJ whole genome shotgun (WGS) entry which is preliminary data.</text>
</comment>
<keyword evidence="2 5" id="KW-0812">Transmembrane</keyword>
<name>A0A6A4ZWY3_APHAT</name>
<evidence type="ECO:0000256" key="3">
    <source>
        <dbReference type="ARBA" id="ARBA00022737"/>
    </source>
</evidence>
<keyword evidence="6" id="KW-0813">Transport</keyword>
<organism evidence="7 8">
    <name type="scientific">Aphanomyces astaci</name>
    <name type="common">Crayfish plague agent</name>
    <dbReference type="NCBI Taxonomy" id="112090"/>
    <lineage>
        <taxon>Eukaryota</taxon>
        <taxon>Sar</taxon>
        <taxon>Stramenopiles</taxon>
        <taxon>Oomycota</taxon>
        <taxon>Saprolegniomycetes</taxon>
        <taxon>Saprolegniales</taxon>
        <taxon>Verrucalvaceae</taxon>
        <taxon>Aphanomyces</taxon>
    </lineage>
</organism>
<reference evidence="7 8" key="1">
    <citation type="submission" date="2019-06" db="EMBL/GenBank/DDBJ databases">
        <title>Genomics analysis of Aphanomyces spp. identifies a new class of oomycete effector associated with host adaptation.</title>
        <authorList>
            <person name="Gaulin E."/>
        </authorList>
    </citation>
    <scope>NUCLEOTIDE SEQUENCE [LARGE SCALE GENOMIC DNA]</scope>
    <source>
        <strain evidence="7 8">E</strain>
    </source>
</reference>
<comment type="similarity">
    <text evidence="6">Belongs to the mitochondrial carrier (TC 2.A.29) family.</text>
</comment>
<keyword evidence="3" id="KW-0677">Repeat</keyword>
<keyword evidence="4 5" id="KW-0472">Membrane</keyword>
<dbReference type="InterPro" id="IPR018108">
    <property type="entry name" value="MCP_transmembrane"/>
</dbReference>
<comment type="subcellular location">
    <subcellularLocation>
        <location evidence="1">Membrane</location>
        <topology evidence="1">Multi-pass membrane protein</topology>
    </subcellularLocation>
</comment>
<protein>
    <recommendedName>
        <fullName evidence="9">ADP/ATP translocase</fullName>
    </recommendedName>
</protein>
<dbReference type="GO" id="GO:0016020">
    <property type="term" value="C:membrane"/>
    <property type="evidence" value="ECO:0007669"/>
    <property type="project" value="UniProtKB-SubCell"/>
</dbReference>
<evidence type="ECO:0008006" key="9">
    <source>
        <dbReference type="Google" id="ProtNLM"/>
    </source>
</evidence>
<evidence type="ECO:0000313" key="8">
    <source>
        <dbReference type="Proteomes" id="UP000469452"/>
    </source>
</evidence>
<feature type="non-terminal residue" evidence="7">
    <location>
        <position position="1"/>
    </location>
</feature>
<evidence type="ECO:0000256" key="5">
    <source>
        <dbReference type="PROSITE-ProRule" id="PRU00282"/>
    </source>
</evidence>
<evidence type="ECO:0000313" key="7">
    <source>
        <dbReference type="EMBL" id="KAF0718455.1"/>
    </source>
</evidence>
<dbReference type="InterPro" id="IPR023395">
    <property type="entry name" value="MCP_dom_sf"/>
</dbReference>